<sequence>MRRSPATKTRHYQERKRGLSPEVAKQYQRIKDEEDELLLDALKRTCPQQVDLVMTPEAGVQFIADFTQLAGAARGRNVVDLEEFRELVQRSGIPYGELTMLQHRLMMHDGFAGKKLMFTMSADGDEESTIRICSHALLGSKTQPRLLRYRSEHNKNMISCDAVTAYDILLYRASFLLPTAVCVTLTHTRLLCQHVDVSLLHFGVLACYIRSSHGIGYRHSVPLDGSSWV</sequence>
<feature type="compositionally biased region" description="Basic residues" evidence="1">
    <location>
        <begin position="1"/>
        <end position="10"/>
    </location>
</feature>
<gene>
    <name evidence="2" type="ORF">LTR91_023884</name>
</gene>
<evidence type="ECO:0000313" key="2">
    <source>
        <dbReference type="EMBL" id="KAK0953357.1"/>
    </source>
</evidence>
<organism evidence="2 3">
    <name type="scientific">Friedmanniomyces endolithicus</name>
    <dbReference type="NCBI Taxonomy" id="329885"/>
    <lineage>
        <taxon>Eukaryota</taxon>
        <taxon>Fungi</taxon>
        <taxon>Dikarya</taxon>
        <taxon>Ascomycota</taxon>
        <taxon>Pezizomycotina</taxon>
        <taxon>Dothideomycetes</taxon>
        <taxon>Dothideomycetidae</taxon>
        <taxon>Mycosphaerellales</taxon>
        <taxon>Teratosphaeriaceae</taxon>
        <taxon>Friedmanniomyces</taxon>
    </lineage>
</organism>
<comment type="caution">
    <text evidence="2">The sequence shown here is derived from an EMBL/GenBank/DDBJ whole genome shotgun (WGS) entry which is preliminary data.</text>
</comment>
<evidence type="ECO:0000313" key="3">
    <source>
        <dbReference type="Proteomes" id="UP001175353"/>
    </source>
</evidence>
<dbReference type="Proteomes" id="UP001175353">
    <property type="component" value="Unassembled WGS sequence"/>
</dbReference>
<feature type="region of interest" description="Disordered" evidence="1">
    <location>
        <begin position="1"/>
        <end position="21"/>
    </location>
</feature>
<keyword evidence="3" id="KW-1185">Reference proteome</keyword>
<dbReference type="EMBL" id="JAUJLE010000557">
    <property type="protein sequence ID" value="KAK0953357.1"/>
    <property type="molecule type" value="Genomic_DNA"/>
</dbReference>
<name>A0AAN6H5D1_9PEZI</name>
<dbReference type="AlphaFoldDB" id="A0AAN6H5D1"/>
<proteinExistence type="predicted"/>
<protein>
    <submittedName>
        <fullName evidence="2">Uncharacterized protein</fullName>
    </submittedName>
</protein>
<reference evidence="2" key="1">
    <citation type="submission" date="2023-06" db="EMBL/GenBank/DDBJ databases">
        <title>Black Yeasts Isolated from many extreme environments.</title>
        <authorList>
            <person name="Coleine C."/>
            <person name="Stajich J.E."/>
            <person name="Selbmann L."/>
        </authorList>
    </citation>
    <scope>NUCLEOTIDE SEQUENCE</scope>
    <source>
        <strain evidence="2">CCFEE 5200</strain>
    </source>
</reference>
<accession>A0AAN6H5D1</accession>
<evidence type="ECO:0000256" key="1">
    <source>
        <dbReference type="SAM" id="MobiDB-lite"/>
    </source>
</evidence>